<name>A0A1F5RJN0_9BACT</name>
<proteinExistence type="inferred from homology"/>
<dbReference type="GO" id="GO:0055085">
    <property type="term" value="P:transmembrane transport"/>
    <property type="evidence" value="ECO:0007669"/>
    <property type="project" value="TreeGrafter"/>
</dbReference>
<dbReference type="PANTHER" id="PTHR21716:SF64">
    <property type="entry name" value="AI-2 TRANSPORT PROTEIN TQSA"/>
    <property type="match status" value="1"/>
</dbReference>
<gene>
    <name evidence="7" type="ORF">A2024_01970</name>
</gene>
<feature type="transmembrane region" description="Helical" evidence="6">
    <location>
        <begin position="261"/>
        <end position="279"/>
    </location>
</feature>
<dbReference type="Pfam" id="PF01594">
    <property type="entry name" value="AI-2E_transport"/>
    <property type="match status" value="1"/>
</dbReference>
<evidence type="ECO:0000256" key="3">
    <source>
        <dbReference type="ARBA" id="ARBA00022692"/>
    </source>
</evidence>
<dbReference type="AlphaFoldDB" id="A0A1F5RJN0"/>
<comment type="caution">
    <text evidence="7">The sequence shown here is derived from an EMBL/GenBank/DDBJ whole genome shotgun (WGS) entry which is preliminary data.</text>
</comment>
<evidence type="ECO:0000313" key="8">
    <source>
        <dbReference type="Proteomes" id="UP000177230"/>
    </source>
</evidence>
<accession>A0A1F5RJN0</accession>
<evidence type="ECO:0000313" key="7">
    <source>
        <dbReference type="EMBL" id="OGF14221.1"/>
    </source>
</evidence>
<feature type="transmembrane region" description="Helical" evidence="6">
    <location>
        <begin position="62"/>
        <end position="84"/>
    </location>
</feature>
<evidence type="ECO:0000256" key="5">
    <source>
        <dbReference type="ARBA" id="ARBA00023136"/>
    </source>
</evidence>
<reference evidence="7 8" key="1">
    <citation type="journal article" date="2016" name="Nat. Commun.">
        <title>Thousands of microbial genomes shed light on interconnected biogeochemical processes in an aquifer system.</title>
        <authorList>
            <person name="Anantharaman K."/>
            <person name="Brown C.T."/>
            <person name="Hug L.A."/>
            <person name="Sharon I."/>
            <person name="Castelle C.J."/>
            <person name="Probst A.J."/>
            <person name="Thomas B.C."/>
            <person name="Singh A."/>
            <person name="Wilkins M.J."/>
            <person name="Karaoz U."/>
            <person name="Brodie E.L."/>
            <person name="Williams K.H."/>
            <person name="Hubbard S.S."/>
            <person name="Banfield J.F."/>
        </authorList>
    </citation>
    <scope>NUCLEOTIDE SEQUENCE [LARGE SCALE GENOMIC DNA]</scope>
</reference>
<evidence type="ECO:0000256" key="6">
    <source>
        <dbReference type="SAM" id="Phobius"/>
    </source>
</evidence>
<keyword evidence="3 6" id="KW-0812">Transmembrane</keyword>
<feature type="transmembrane region" description="Helical" evidence="6">
    <location>
        <begin position="229"/>
        <end position="254"/>
    </location>
</feature>
<feature type="transmembrane region" description="Helical" evidence="6">
    <location>
        <begin position="291"/>
        <end position="313"/>
    </location>
</feature>
<evidence type="ECO:0000256" key="1">
    <source>
        <dbReference type="ARBA" id="ARBA00004141"/>
    </source>
</evidence>
<dbReference type="InterPro" id="IPR002549">
    <property type="entry name" value="AI-2E-like"/>
</dbReference>
<feature type="transmembrane region" description="Helical" evidence="6">
    <location>
        <begin position="144"/>
        <end position="163"/>
    </location>
</feature>
<comment type="similarity">
    <text evidence="2">Belongs to the autoinducer-2 exporter (AI-2E) (TC 2.A.86) family.</text>
</comment>
<comment type="subcellular location">
    <subcellularLocation>
        <location evidence="1">Membrane</location>
        <topology evidence="1">Multi-pass membrane protein</topology>
    </subcellularLocation>
</comment>
<feature type="transmembrane region" description="Helical" evidence="6">
    <location>
        <begin position="196"/>
        <end position="217"/>
    </location>
</feature>
<evidence type="ECO:0000256" key="2">
    <source>
        <dbReference type="ARBA" id="ARBA00009773"/>
    </source>
</evidence>
<evidence type="ECO:0000256" key="4">
    <source>
        <dbReference type="ARBA" id="ARBA00022989"/>
    </source>
</evidence>
<protein>
    <recommendedName>
        <fullName evidence="9">AI-2E family transporter</fullName>
    </recommendedName>
</protein>
<keyword evidence="5 6" id="KW-0472">Membrane</keyword>
<dbReference type="PANTHER" id="PTHR21716">
    <property type="entry name" value="TRANSMEMBRANE PROTEIN"/>
    <property type="match status" value="1"/>
</dbReference>
<organism evidence="7 8">
    <name type="scientific">Candidatus Edwardsbacteria bacterium GWF2_54_11</name>
    <dbReference type="NCBI Taxonomy" id="1817851"/>
    <lineage>
        <taxon>Bacteria</taxon>
        <taxon>Candidatus Edwardsiibacteriota</taxon>
    </lineage>
</organism>
<evidence type="ECO:0008006" key="9">
    <source>
        <dbReference type="Google" id="ProtNLM"/>
    </source>
</evidence>
<dbReference type="GO" id="GO:0016020">
    <property type="term" value="C:membrane"/>
    <property type="evidence" value="ECO:0007669"/>
    <property type="project" value="UniProtKB-SubCell"/>
</dbReference>
<dbReference type="EMBL" id="MFFM01000006">
    <property type="protein sequence ID" value="OGF14221.1"/>
    <property type="molecule type" value="Genomic_DNA"/>
</dbReference>
<feature type="transmembrane region" description="Helical" evidence="6">
    <location>
        <begin position="35"/>
        <end position="55"/>
    </location>
</feature>
<dbReference type="Proteomes" id="UP000177230">
    <property type="component" value="Unassembled WGS sequence"/>
</dbReference>
<sequence>MNSLMKRTAKAPALLMLASFTIVVAGMKAASSLLVPLFLALFIAVICTPPLYWIRSKGVPKVLALAIILAVILIGGAFFVLLIGPSLNQFMSNLPGYLERLSANSAAFSSWLQDKGVNIPQDGAAGALNPGWVMSLAGEVFSTLSRIIANAILILLTVVFILLEVSELPQKMRAVYKNPETSLSVIAKFIKSAKRYLVIQTLISAAGGLLICLWLLVLGVPYPLLWGTLAFILNFVPNIGSIFAAIPVILLALVQLGLGSALLTALGFMVVYMLLGNFLQPKLLGKGLSLSTLVVFLSMVFWGWILGPVGMLLSVPMTSLVKIFLESHEETRGLAVMLGSGTGIEQI</sequence>
<keyword evidence="4 6" id="KW-1133">Transmembrane helix</keyword>